<keyword evidence="2" id="KW-1185">Reference proteome</keyword>
<accession>A0ABZ0SEE5</accession>
<gene>
    <name evidence="1" type="ORF">Thiowin_03776</name>
</gene>
<reference evidence="1 2" key="1">
    <citation type="journal article" date="2023" name="Microorganisms">
        <title>Thiorhodovibrio frisius and Trv. litoralis spp. nov., Two Novel Members from a Clade of Fastidious Purple Sulfur Bacteria That Exhibit Unique Red-Shifted Light-Harvesting Capabilities.</title>
        <authorList>
            <person name="Methner A."/>
            <person name="Kuzyk S.B."/>
            <person name="Petersen J."/>
            <person name="Bauer S."/>
            <person name="Brinkmann H."/>
            <person name="Sichau K."/>
            <person name="Wanner G."/>
            <person name="Wolf J."/>
            <person name="Neumann-Schaal M."/>
            <person name="Henke P."/>
            <person name="Tank M."/>
            <person name="Sproer C."/>
            <person name="Bunk B."/>
            <person name="Overmann J."/>
        </authorList>
    </citation>
    <scope>NUCLEOTIDE SEQUENCE [LARGE SCALE GENOMIC DNA]</scope>
    <source>
        <strain evidence="1 2">DSM 6702</strain>
    </source>
</reference>
<dbReference type="Proteomes" id="UP001432180">
    <property type="component" value="Chromosome"/>
</dbReference>
<organism evidence="1 2">
    <name type="scientific">Thiorhodovibrio winogradskyi</name>
    <dbReference type="NCBI Taxonomy" id="77007"/>
    <lineage>
        <taxon>Bacteria</taxon>
        <taxon>Pseudomonadati</taxon>
        <taxon>Pseudomonadota</taxon>
        <taxon>Gammaproteobacteria</taxon>
        <taxon>Chromatiales</taxon>
        <taxon>Chromatiaceae</taxon>
        <taxon>Thiorhodovibrio</taxon>
    </lineage>
</organism>
<name>A0ABZ0SEE5_9GAMM</name>
<protein>
    <submittedName>
        <fullName evidence="1">Uncharacterized protein</fullName>
    </submittedName>
</protein>
<evidence type="ECO:0000313" key="2">
    <source>
        <dbReference type="Proteomes" id="UP001432180"/>
    </source>
</evidence>
<dbReference type="EMBL" id="CP121472">
    <property type="protein sequence ID" value="WPL18689.1"/>
    <property type="molecule type" value="Genomic_DNA"/>
</dbReference>
<evidence type="ECO:0000313" key="1">
    <source>
        <dbReference type="EMBL" id="WPL18689.1"/>
    </source>
</evidence>
<sequence>MPHELLIMDWAVLVSVVSQNDQYILSVAGIIADGLTQVTEIEGRLVSQI</sequence>
<proteinExistence type="predicted"/>